<dbReference type="Pfam" id="PF25917">
    <property type="entry name" value="BSH_RND"/>
    <property type="match status" value="1"/>
</dbReference>
<comment type="caution">
    <text evidence="7">The sequence shown here is derived from an EMBL/GenBank/DDBJ whole genome shotgun (WGS) entry which is preliminary data.</text>
</comment>
<dbReference type="GO" id="GO:0022857">
    <property type="term" value="F:transmembrane transporter activity"/>
    <property type="evidence" value="ECO:0007669"/>
    <property type="project" value="InterPro"/>
</dbReference>
<evidence type="ECO:0000256" key="4">
    <source>
        <dbReference type="SAM" id="MobiDB-lite"/>
    </source>
</evidence>
<dbReference type="PANTHER" id="PTHR32347:SF14">
    <property type="entry name" value="EFFLUX SYSTEM COMPONENT YKNX-RELATED"/>
    <property type="match status" value="1"/>
</dbReference>
<dbReference type="Gene3D" id="1.10.287.470">
    <property type="entry name" value="Helix hairpin bin"/>
    <property type="match status" value="1"/>
</dbReference>
<dbReference type="InterPro" id="IPR058636">
    <property type="entry name" value="Beta-barrel_YknX"/>
</dbReference>
<gene>
    <name evidence="7" type="ORF">HME9302_02517</name>
</gene>
<dbReference type="OrthoDB" id="9791520at2"/>
<reference evidence="7 8" key="1">
    <citation type="submission" date="2018-04" db="EMBL/GenBank/DDBJ databases">
        <title>Altererythrobacter sp. HME9302 genome sequencing and assembly.</title>
        <authorList>
            <person name="Kang H."/>
            <person name="Kim H."/>
            <person name="Joh K."/>
        </authorList>
    </citation>
    <scope>NUCLEOTIDE SEQUENCE [LARGE SCALE GENOMIC DNA]</scope>
    <source>
        <strain evidence="7 8">HME9302</strain>
    </source>
</reference>
<feature type="region of interest" description="Disordered" evidence="4">
    <location>
        <begin position="1"/>
        <end position="28"/>
    </location>
</feature>
<dbReference type="Pfam" id="PF25990">
    <property type="entry name" value="Beta-barrel_YknX"/>
    <property type="match status" value="1"/>
</dbReference>
<comment type="subcellular location">
    <subcellularLocation>
        <location evidence="1">Cell envelope</location>
    </subcellularLocation>
</comment>
<dbReference type="InterPro" id="IPR006143">
    <property type="entry name" value="RND_pump_MFP"/>
</dbReference>
<feature type="domain" description="Multidrug resistance protein MdtA-like barrel-sandwich hybrid" evidence="5">
    <location>
        <begin position="95"/>
        <end position="253"/>
    </location>
</feature>
<feature type="compositionally biased region" description="Polar residues" evidence="4">
    <location>
        <begin position="1"/>
        <end position="19"/>
    </location>
</feature>
<dbReference type="RefSeq" id="WP_115367278.1">
    <property type="nucleotide sequence ID" value="NZ_QBKA01000002.1"/>
</dbReference>
<dbReference type="PANTHER" id="PTHR32347">
    <property type="entry name" value="EFFLUX SYSTEM COMPONENT YKNX-RELATED"/>
    <property type="match status" value="1"/>
</dbReference>
<evidence type="ECO:0000259" key="6">
    <source>
        <dbReference type="Pfam" id="PF25990"/>
    </source>
</evidence>
<evidence type="ECO:0000313" key="7">
    <source>
        <dbReference type="EMBL" id="RDC61296.1"/>
    </source>
</evidence>
<protein>
    <submittedName>
        <fullName evidence="7">Macrolide export protein MacA</fullName>
    </submittedName>
</protein>
<evidence type="ECO:0000313" key="8">
    <source>
        <dbReference type="Proteomes" id="UP000253727"/>
    </source>
</evidence>
<sequence length="449" mass="47239">MTEANVSGTASSTGATPRTGNPDPAQIDEFLGAKPRPWWRRWMKVWLPVLVLVILALSVSQCMGGDEQPEYITDDVVARSLDLTVSATGNLRPTNQVDIGSEVSGRVDRVLVDVNDRVARGQVLAQINTDVIGDQVTQGRANVNAARAQLNQAGATLDVERAQLARLRNVYEASGGKVPSQTELEQAEAAVKRSAAAVASARANITSAEAQLSSSVTSRNRAVIRSPVSGVVLARQVEPGQTVVASFNTPNLFIIAEDLAAMQLRVEIDEADVGQVEEGQKATFTVDAYPGRRFPAVVERVDQASSNTGSQTGQATPGANSVVSYEARLAVTNSEGLLRPGMTATATIATQSTGKKMLVPNGALRFDPDEEVDTGGGSALNVEVGLEQQEQQASIGVGSKQRVHVLKDDGTLEAIDVITGQTDGRMTVVTSSALEPGMKVVTGVGAKTE</sequence>
<keyword evidence="8" id="KW-1185">Reference proteome</keyword>
<evidence type="ECO:0000256" key="1">
    <source>
        <dbReference type="ARBA" id="ARBA00004196"/>
    </source>
</evidence>
<dbReference type="Gene3D" id="2.40.30.170">
    <property type="match status" value="1"/>
</dbReference>
<keyword evidence="3" id="KW-0175">Coiled coil</keyword>
<evidence type="ECO:0000256" key="2">
    <source>
        <dbReference type="ARBA" id="ARBA00009477"/>
    </source>
</evidence>
<dbReference type="NCBIfam" id="TIGR01730">
    <property type="entry name" value="RND_mfp"/>
    <property type="match status" value="1"/>
</dbReference>
<name>A0A369QDJ7_9SPHN</name>
<dbReference type="Proteomes" id="UP000253727">
    <property type="component" value="Unassembled WGS sequence"/>
</dbReference>
<evidence type="ECO:0000256" key="3">
    <source>
        <dbReference type="ARBA" id="ARBA00023054"/>
    </source>
</evidence>
<dbReference type="InterPro" id="IPR050465">
    <property type="entry name" value="UPF0194_transport"/>
</dbReference>
<comment type="similarity">
    <text evidence="2">Belongs to the membrane fusion protein (MFP) (TC 8.A.1) family.</text>
</comment>
<feature type="domain" description="YknX-like beta-barrel" evidence="6">
    <location>
        <begin position="263"/>
        <end position="348"/>
    </location>
</feature>
<organism evidence="7 8">
    <name type="scientific">Alteripontixanthobacter maritimus</name>
    <dbReference type="NCBI Taxonomy" id="2161824"/>
    <lineage>
        <taxon>Bacteria</taxon>
        <taxon>Pseudomonadati</taxon>
        <taxon>Pseudomonadota</taxon>
        <taxon>Alphaproteobacteria</taxon>
        <taxon>Sphingomonadales</taxon>
        <taxon>Erythrobacteraceae</taxon>
        <taxon>Alteripontixanthobacter</taxon>
    </lineage>
</organism>
<dbReference type="InterPro" id="IPR058625">
    <property type="entry name" value="MdtA-like_BSH"/>
</dbReference>
<dbReference type="SUPFAM" id="SSF111369">
    <property type="entry name" value="HlyD-like secretion proteins"/>
    <property type="match status" value="1"/>
</dbReference>
<dbReference type="GO" id="GO:0016020">
    <property type="term" value="C:membrane"/>
    <property type="evidence" value="ECO:0007669"/>
    <property type="project" value="InterPro"/>
</dbReference>
<dbReference type="GO" id="GO:0030313">
    <property type="term" value="C:cell envelope"/>
    <property type="evidence" value="ECO:0007669"/>
    <property type="project" value="UniProtKB-SubCell"/>
</dbReference>
<evidence type="ECO:0000259" key="5">
    <source>
        <dbReference type="Pfam" id="PF25917"/>
    </source>
</evidence>
<accession>A0A369QDJ7</accession>
<proteinExistence type="inferred from homology"/>
<dbReference type="EMBL" id="QBKA01000002">
    <property type="protein sequence ID" value="RDC61296.1"/>
    <property type="molecule type" value="Genomic_DNA"/>
</dbReference>
<dbReference type="Gene3D" id="2.40.50.100">
    <property type="match status" value="1"/>
</dbReference>
<dbReference type="AlphaFoldDB" id="A0A369QDJ7"/>